<evidence type="ECO:0000313" key="3">
    <source>
        <dbReference type="Proteomes" id="UP000499080"/>
    </source>
</evidence>
<evidence type="ECO:0000313" key="1">
    <source>
        <dbReference type="EMBL" id="GBN51690.1"/>
    </source>
</evidence>
<evidence type="ECO:0000313" key="2">
    <source>
        <dbReference type="EMBL" id="GBN51796.1"/>
    </source>
</evidence>
<sequence>MAANQFSASPVMVHQQFHPYGHEIRYNFALRNAAALQEEWTFTEDCQLSCQISPTSWKFKMTLERARNILVVSGTAKLKRYDSINIPVEVFLVVKIHHEKFRDYIPIPNVDKMILPGEELIINVSNIVPHAFNYLLSEELSVLVHIYVRDCHRRIRKHLGTRDDKEKKEKKSRCSEM</sequence>
<dbReference type="Proteomes" id="UP000499080">
    <property type="component" value="Unassembled WGS sequence"/>
</dbReference>
<keyword evidence="3" id="KW-1185">Reference proteome</keyword>
<dbReference type="EMBL" id="BGPR01133620">
    <property type="protein sequence ID" value="GBN51690.1"/>
    <property type="molecule type" value="Genomic_DNA"/>
</dbReference>
<dbReference type="AlphaFoldDB" id="A0A4Y2PMC5"/>
<accession>A0A4Y2PMC5</accession>
<name>A0A4Y2PMC5_ARAVE</name>
<comment type="caution">
    <text evidence="1">The sequence shown here is derived from an EMBL/GenBank/DDBJ whole genome shotgun (WGS) entry which is preliminary data.</text>
</comment>
<proteinExistence type="predicted"/>
<gene>
    <name evidence="1" type="ORF">AVEN_270408_1</name>
    <name evidence="2" type="ORF">AVEN_270734_1</name>
</gene>
<organism evidence="1 3">
    <name type="scientific">Araneus ventricosus</name>
    <name type="common">Orbweaver spider</name>
    <name type="synonym">Epeira ventricosa</name>
    <dbReference type="NCBI Taxonomy" id="182803"/>
    <lineage>
        <taxon>Eukaryota</taxon>
        <taxon>Metazoa</taxon>
        <taxon>Ecdysozoa</taxon>
        <taxon>Arthropoda</taxon>
        <taxon>Chelicerata</taxon>
        <taxon>Arachnida</taxon>
        <taxon>Araneae</taxon>
        <taxon>Araneomorphae</taxon>
        <taxon>Entelegynae</taxon>
        <taxon>Araneoidea</taxon>
        <taxon>Araneidae</taxon>
        <taxon>Araneus</taxon>
    </lineage>
</organism>
<reference evidence="1 3" key="1">
    <citation type="journal article" date="2019" name="Sci. Rep.">
        <title>Orb-weaving spider Araneus ventricosus genome elucidates the spidroin gene catalogue.</title>
        <authorList>
            <person name="Kono N."/>
            <person name="Nakamura H."/>
            <person name="Ohtoshi R."/>
            <person name="Moran D.A.P."/>
            <person name="Shinohara A."/>
            <person name="Yoshida Y."/>
            <person name="Fujiwara M."/>
            <person name="Mori M."/>
            <person name="Tomita M."/>
            <person name="Arakawa K."/>
        </authorList>
    </citation>
    <scope>NUCLEOTIDE SEQUENCE [LARGE SCALE GENOMIC DNA]</scope>
</reference>
<protein>
    <submittedName>
        <fullName evidence="1">Uncharacterized protein</fullName>
    </submittedName>
</protein>
<dbReference type="EMBL" id="BGPR01133685">
    <property type="protein sequence ID" value="GBN51796.1"/>
    <property type="molecule type" value="Genomic_DNA"/>
</dbReference>